<dbReference type="PRINTS" id="PR00996">
    <property type="entry name" value="CHERMTFRASE"/>
</dbReference>
<dbReference type="OrthoDB" id="9816309at2"/>
<keyword evidence="2 5" id="KW-0489">Methyltransferase</keyword>
<dbReference type="InterPro" id="IPR026024">
    <property type="entry name" value="Chemotaxis_MeTrfase_CheR"/>
</dbReference>
<comment type="catalytic activity">
    <reaction evidence="1 5">
        <text>L-glutamyl-[protein] + S-adenosyl-L-methionine = [protein]-L-glutamate 5-O-methyl ester + S-adenosyl-L-homocysteine</text>
        <dbReference type="Rhea" id="RHEA:24452"/>
        <dbReference type="Rhea" id="RHEA-COMP:10208"/>
        <dbReference type="Rhea" id="RHEA-COMP:10311"/>
        <dbReference type="ChEBI" id="CHEBI:29973"/>
        <dbReference type="ChEBI" id="CHEBI:57856"/>
        <dbReference type="ChEBI" id="CHEBI:59789"/>
        <dbReference type="ChEBI" id="CHEBI:82795"/>
        <dbReference type="EC" id="2.1.1.80"/>
    </reaction>
</comment>
<dbReference type="PANTHER" id="PTHR24422">
    <property type="entry name" value="CHEMOTAXIS PROTEIN METHYLTRANSFERASE"/>
    <property type="match status" value="1"/>
</dbReference>
<dbReference type="PIRSF" id="PIRSF000410">
    <property type="entry name" value="CheR"/>
    <property type="match status" value="1"/>
</dbReference>
<feature type="domain" description="CheR-type methyltransferase" evidence="7">
    <location>
        <begin position="19"/>
        <end position="289"/>
    </location>
</feature>
<protein>
    <recommendedName>
        <fullName evidence="5">Chemotaxis protein methyltransferase</fullName>
        <ecNumber evidence="5">2.1.1.80</ecNumber>
    </recommendedName>
</protein>
<comment type="caution">
    <text evidence="8">The sequence shown here is derived from an EMBL/GenBank/DDBJ whole genome shotgun (WGS) entry which is preliminary data.</text>
</comment>
<dbReference type="InterPro" id="IPR022642">
    <property type="entry name" value="CheR_C"/>
</dbReference>
<dbReference type="SUPFAM" id="SSF47757">
    <property type="entry name" value="Chemotaxis receptor methyltransferase CheR, N-terminal domain"/>
    <property type="match status" value="1"/>
</dbReference>
<reference evidence="8 9" key="1">
    <citation type="submission" date="2012-11" db="EMBL/GenBank/DDBJ databases">
        <title>Genome assembly of Thiorhodococcus sp. AK35.</title>
        <authorList>
            <person name="Nupur N."/>
            <person name="Khatri I."/>
            <person name="Subramanian S."/>
            <person name="Pinnaka A."/>
        </authorList>
    </citation>
    <scope>NUCLEOTIDE SEQUENCE [LARGE SCALE GENOMIC DNA]</scope>
    <source>
        <strain evidence="8 9">AK35</strain>
    </source>
</reference>
<dbReference type="Pfam" id="PF03705">
    <property type="entry name" value="CheR_N"/>
    <property type="match status" value="1"/>
</dbReference>
<dbReference type="PATRIC" id="fig|1249627.3.peg.413"/>
<dbReference type="InterPro" id="IPR000780">
    <property type="entry name" value="CheR_MeTrfase"/>
</dbReference>
<dbReference type="GO" id="GO:0032259">
    <property type="term" value="P:methylation"/>
    <property type="evidence" value="ECO:0007669"/>
    <property type="project" value="UniProtKB-KW"/>
</dbReference>
<keyword evidence="3 5" id="KW-0808">Transferase</keyword>
<dbReference type="InterPro" id="IPR050903">
    <property type="entry name" value="Bact_Chemotaxis_MeTrfase"/>
</dbReference>
<organism evidence="8 9">
    <name type="scientific">Imhoffiella purpurea</name>
    <dbReference type="NCBI Taxonomy" id="1249627"/>
    <lineage>
        <taxon>Bacteria</taxon>
        <taxon>Pseudomonadati</taxon>
        <taxon>Pseudomonadota</taxon>
        <taxon>Gammaproteobacteria</taxon>
        <taxon>Chromatiales</taxon>
        <taxon>Chromatiaceae</taxon>
        <taxon>Imhoffiella</taxon>
    </lineage>
</organism>
<gene>
    <name evidence="8" type="ORF">D779_2458</name>
</gene>
<dbReference type="CDD" id="cd02440">
    <property type="entry name" value="AdoMet_MTases"/>
    <property type="match status" value="1"/>
</dbReference>
<proteinExistence type="predicted"/>
<evidence type="ECO:0000256" key="4">
    <source>
        <dbReference type="ARBA" id="ARBA00022691"/>
    </source>
</evidence>
<dbReference type="PANTHER" id="PTHR24422:SF26">
    <property type="entry name" value="CHEMOTAXIS PROTEIN METHYLTRANSFERASE"/>
    <property type="match status" value="1"/>
</dbReference>
<feature type="binding site" evidence="6">
    <location>
        <position position="102"/>
    </location>
    <ligand>
        <name>S-adenosyl-L-methionine</name>
        <dbReference type="ChEBI" id="CHEBI:59789"/>
    </ligand>
</feature>
<name>W9VLA3_9GAMM</name>
<dbReference type="InterPro" id="IPR029063">
    <property type="entry name" value="SAM-dependent_MTases_sf"/>
</dbReference>
<comment type="function">
    <text evidence="5">Methylation of the membrane-bound methyl-accepting chemotaxis proteins (MCP) to form gamma-glutamyl methyl ester residues in MCP.</text>
</comment>
<keyword evidence="4 5" id="KW-0949">S-adenosyl-L-methionine</keyword>
<evidence type="ECO:0000256" key="5">
    <source>
        <dbReference type="PIRNR" id="PIRNR000410"/>
    </source>
</evidence>
<dbReference type="Pfam" id="PF01739">
    <property type="entry name" value="CheR"/>
    <property type="match status" value="1"/>
</dbReference>
<feature type="binding site" evidence="6">
    <location>
        <position position="96"/>
    </location>
    <ligand>
        <name>S-adenosyl-L-methionine</name>
        <dbReference type="ChEBI" id="CHEBI:59789"/>
    </ligand>
</feature>
<feature type="binding site" evidence="6">
    <location>
        <begin position="216"/>
        <end position="217"/>
    </location>
    <ligand>
        <name>S-adenosyl-L-methionine</name>
        <dbReference type="ChEBI" id="CHEBI:59789"/>
    </ligand>
</feature>
<evidence type="ECO:0000256" key="6">
    <source>
        <dbReference type="PIRSR" id="PIRSR000410-1"/>
    </source>
</evidence>
<evidence type="ECO:0000256" key="1">
    <source>
        <dbReference type="ARBA" id="ARBA00001541"/>
    </source>
</evidence>
<dbReference type="Gene3D" id="3.40.50.150">
    <property type="entry name" value="Vaccinia Virus protein VP39"/>
    <property type="match status" value="1"/>
</dbReference>
<dbReference type="Gene3D" id="1.10.155.10">
    <property type="entry name" value="Chemotaxis receptor methyltransferase CheR, N-terminal domain"/>
    <property type="match status" value="1"/>
</dbReference>
<dbReference type="InterPro" id="IPR022641">
    <property type="entry name" value="CheR_N"/>
</dbReference>
<dbReference type="STRING" id="1249627.D779_2458"/>
<dbReference type="RefSeq" id="WP_052347693.1">
    <property type="nucleotide sequence ID" value="NZ_AONC01000004.1"/>
</dbReference>
<dbReference type="PROSITE" id="PS50123">
    <property type="entry name" value="CHER"/>
    <property type="match status" value="1"/>
</dbReference>
<dbReference type="SMART" id="SM00138">
    <property type="entry name" value="MeTrc"/>
    <property type="match status" value="1"/>
</dbReference>
<dbReference type="GO" id="GO:0008983">
    <property type="term" value="F:protein-glutamate O-methyltransferase activity"/>
    <property type="evidence" value="ECO:0007669"/>
    <property type="project" value="UniProtKB-EC"/>
</dbReference>
<dbReference type="eggNOG" id="COG1352">
    <property type="taxonomic scope" value="Bacteria"/>
</dbReference>
<feature type="binding site" evidence="6">
    <location>
        <position position="135"/>
    </location>
    <ligand>
        <name>S-adenosyl-L-methionine</name>
        <dbReference type="ChEBI" id="CHEBI:59789"/>
    </ligand>
</feature>
<feature type="binding site" evidence="6">
    <location>
        <position position="98"/>
    </location>
    <ligand>
        <name>S-adenosyl-L-methionine</name>
        <dbReference type="ChEBI" id="CHEBI:59789"/>
    </ligand>
</feature>
<evidence type="ECO:0000256" key="2">
    <source>
        <dbReference type="ARBA" id="ARBA00022603"/>
    </source>
</evidence>
<dbReference type="SUPFAM" id="SSF53335">
    <property type="entry name" value="S-adenosyl-L-methionine-dependent methyltransferases"/>
    <property type="match status" value="1"/>
</dbReference>
<dbReference type="AlphaFoldDB" id="W9VLA3"/>
<evidence type="ECO:0000256" key="3">
    <source>
        <dbReference type="ARBA" id="ARBA00022679"/>
    </source>
</evidence>
<feature type="binding site" evidence="6">
    <location>
        <begin position="233"/>
        <end position="234"/>
    </location>
    <ligand>
        <name>S-adenosyl-L-methionine</name>
        <dbReference type="ChEBI" id="CHEBI:59789"/>
    </ligand>
</feature>
<dbReference type="Proteomes" id="UP000019460">
    <property type="component" value="Unassembled WGS sequence"/>
</dbReference>
<dbReference type="EC" id="2.1.1.80" evidence="5"/>
<evidence type="ECO:0000259" key="7">
    <source>
        <dbReference type="PROSITE" id="PS50123"/>
    </source>
</evidence>
<dbReference type="EMBL" id="AONC01000004">
    <property type="protein sequence ID" value="EXJ16847.1"/>
    <property type="molecule type" value="Genomic_DNA"/>
</dbReference>
<accession>W9VLA3</accession>
<keyword evidence="9" id="KW-1185">Reference proteome</keyword>
<feature type="binding site" evidence="6">
    <location>
        <position position="158"/>
    </location>
    <ligand>
        <name>S-adenosyl-L-methionine</name>
        <dbReference type="ChEBI" id="CHEBI:59789"/>
    </ligand>
</feature>
<dbReference type="InterPro" id="IPR036804">
    <property type="entry name" value="CheR_N_sf"/>
</dbReference>
<sequence length="289" mass="32949">MSILDPAVPPHSALAVSDAGTEVVSLTDEDFDAFRRFIYDAAGISLAPHKRQMVNARLQKRLRQLKMRSFEQYLSHALASDQSLERQHLVDLLTTNETYFYREPAHFDYLSDQILPAFRGRSFRAWSAACSSGEEVYTLAMLLAEGLGMGDWQILGSDISQRMIEQARRGLYPLERAKRLPNAWLTKYCLKGVRSQAGNLLIDPRLSKRVQFEMHNLKQGFSDQRQFDLVLLRNVLIYFDQPTKQLVLDGVVRCLRPGGHLIISHVESLHGLVSGLRMVRPSIFRHLPT</sequence>
<evidence type="ECO:0000313" key="8">
    <source>
        <dbReference type="EMBL" id="EXJ16847.1"/>
    </source>
</evidence>
<evidence type="ECO:0000313" key="9">
    <source>
        <dbReference type="Proteomes" id="UP000019460"/>
    </source>
</evidence>